<comment type="similarity">
    <text evidence="1">Belongs to the ribosome association toxin RatA family.</text>
</comment>
<dbReference type="SUPFAM" id="SSF55961">
    <property type="entry name" value="Bet v1-like"/>
    <property type="match status" value="1"/>
</dbReference>
<dbReference type="Proteomes" id="UP001501627">
    <property type="component" value="Unassembled WGS sequence"/>
</dbReference>
<dbReference type="InterPro" id="IPR023393">
    <property type="entry name" value="START-like_dom_sf"/>
</dbReference>
<sequence length="146" mass="16488">MKTVNKSVLIWYSPAEMFALVTDVEKYPQFLPWCDHARVLERFDGGMMAEVGMSLAGLRKSFVTRNTHEEGRRVTMELVQGPFSHLDGDWHFLPVGDGSQRACKVQLELRYGFSSRTLATVVGPVFDRIASSLVDAFIERAQKVYG</sequence>
<comment type="caution">
    <text evidence="3">The sequence shown here is derived from an EMBL/GenBank/DDBJ whole genome shotgun (WGS) entry which is preliminary data.</text>
</comment>
<keyword evidence="4" id="KW-1185">Reference proteome</keyword>
<feature type="domain" description="Coenzyme Q-binding protein COQ10 START" evidence="2">
    <location>
        <begin position="12"/>
        <end position="137"/>
    </location>
</feature>
<dbReference type="PANTHER" id="PTHR12901:SF10">
    <property type="entry name" value="COENZYME Q-BINDING PROTEIN COQ10, MITOCHONDRIAL"/>
    <property type="match status" value="1"/>
</dbReference>
<protein>
    <submittedName>
        <fullName evidence="3">Type II toxin-antitoxin system RatA family toxin</fullName>
    </submittedName>
</protein>
<organism evidence="3 4">
    <name type="scientific">Comamonas faecalis</name>
    <dbReference type="NCBI Taxonomy" id="1387849"/>
    <lineage>
        <taxon>Bacteria</taxon>
        <taxon>Pseudomonadati</taxon>
        <taxon>Pseudomonadota</taxon>
        <taxon>Betaproteobacteria</taxon>
        <taxon>Burkholderiales</taxon>
        <taxon>Comamonadaceae</taxon>
        <taxon>Comamonas</taxon>
    </lineage>
</organism>
<gene>
    <name evidence="3" type="ORF">GCM10022279_12630</name>
</gene>
<dbReference type="CDD" id="cd07813">
    <property type="entry name" value="COQ10p_like"/>
    <property type="match status" value="1"/>
</dbReference>
<dbReference type="Gene3D" id="3.30.530.20">
    <property type="match status" value="1"/>
</dbReference>
<evidence type="ECO:0000259" key="2">
    <source>
        <dbReference type="Pfam" id="PF03364"/>
    </source>
</evidence>
<name>A0ABP7R185_9BURK</name>
<evidence type="ECO:0000313" key="3">
    <source>
        <dbReference type="EMBL" id="GAA3990960.1"/>
    </source>
</evidence>
<reference evidence="4" key="1">
    <citation type="journal article" date="2019" name="Int. J. Syst. Evol. Microbiol.">
        <title>The Global Catalogue of Microorganisms (GCM) 10K type strain sequencing project: providing services to taxonomists for standard genome sequencing and annotation.</title>
        <authorList>
            <consortium name="The Broad Institute Genomics Platform"/>
            <consortium name="The Broad Institute Genome Sequencing Center for Infectious Disease"/>
            <person name="Wu L."/>
            <person name="Ma J."/>
        </authorList>
    </citation>
    <scope>NUCLEOTIDE SEQUENCE [LARGE SCALE GENOMIC DNA]</scope>
    <source>
        <strain evidence="4">JCM 17561</strain>
    </source>
</reference>
<dbReference type="PANTHER" id="PTHR12901">
    <property type="entry name" value="SPERM PROTEIN HOMOLOG"/>
    <property type="match status" value="1"/>
</dbReference>
<proteinExistence type="inferred from homology"/>
<accession>A0ABP7R185</accession>
<dbReference type="InterPro" id="IPR005031">
    <property type="entry name" value="COQ10_START"/>
</dbReference>
<dbReference type="RefSeq" id="WP_103045000.1">
    <property type="nucleotide sequence ID" value="NZ_BAABBP010000008.1"/>
</dbReference>
<evidence type="ECO:0000313" key="4">
    <source>
        <dbReference type="Proteomes" id="UP001501627"/>
    </source>
</evidence>
<evidence type="ECO:0000256" key="1">
    <source>
        <dbReference type="ARBA" id="ARBA00008918"/>
    </source>
</evidence>
<dbReference type="EMBL" id="BAABBP010000008">
    <property type="protein sequence ID" value="GAA3990960.1"/>
    <property type="molecule type" value="Genomic_DNA"/>
</dbReference>
<dbReference type="InterPro" id="IPR044996">
    <property type="entry name" value="COQ10-like"/>
</dbReference>
<dbReference type="Pfam" id="PF03364">
    <property type="entry name" value="Polyketide_cyc"/>
    <property type="match status" value="1"/>
</dbReference>